<dbReference type="Pfam" id="PF04519">
    <property type="entry name" value="Bactofilin"/>
    <property type="match status" value="1"/>
</dbReference>
<protein>
    <recommendedName>
        <fullName evidence="4">Polymer-forming cytoskeletal family protein</fullName>
    </recommendedName>
</protein>
<dbReference type="Proteomes" id="UP000196005">
    <property type="component" value="Chromosome"/>
</dbReference>
<dbReference type="InterPro" id="IPR007607">
    <property type="entry name" value="BacA/B"/>
</dbReference>
<accession>A0A1Y0HMB8</accession>
<gene>
    <name evidence="2" type="ORF">Sdiek1_2079</name>
</gene>
<evidence type="ECO:0000313" key="3">
    <source>
        <dbReference type="Proteomes" id="UP000196005"/>
    </source>
</evidence>
<sequence>MGIFNKADQCSIPASETTIVASGAKIEGIFNCQTRLHVDGAIIGKVLSDSIVTIGKQGRISGEINASRLIINGLFEGNANCDNVEVLEGGKFLGKVISKELIIEAKAIFEGESKIKTESVEAPSYEEQRD</sequence>
<name>A0A1Y0HMB8_9BACT</name>
<dbReference type="OrthoDB" id="5327254at2"/>
<organism evidence="2 3">
    <name type="scientific">Sulfurospirillum diekertiae</name>
    <dbReference type="NCBI Taxonomy" id="1854492"/>
    <lineage>
        <taxon>Bacteria</taxon>
        <taxon>Pseudomonadati</taxon>
        <taxon>Campylobacterota</taxon>
        <taxon>Epsilonproteobacteria</taxon>
        <taxon>Campylobacterales</taxon>
        <taxon>Sulfurospirillaceae</taxon>
        <taxon>Sulfurospirillum</taxon>
    </lineage>
</organism>
<dbReference type="EMBL" id="CP021416">
    <property type="protein sequence ID" value="ARU49238.1"/>
    <property type="molecule type" value="Genomic_DNA"/>
</dbReference>
<evidence type="ECO:0008006" key="4">
    <source>
        <dbReference type="Google" id="ProtNLM"/>
    </source>
</evidence>
<dbReference type="RefSeq" id="WP_087439023.1">
    <property type="nucleotide sequence ID" value="NZ_CP021416.1"/>
</dbReference>
<dbReference type="AlphaFoldDB" id="A0A1Y0HMB8"/>
<keyword evidence="3" id="KW-1185">Reference proteome</keyword>
<dbReference type="KEGG" id="suls:Sdiek1_2079"/>
<comment type="similarity">
    <text evidence="1">Belongs to the bactofilin family.</text>
</comment>
<reference evidence="3" key="1">
    <citation type="submission" date="2017-05" db="EMBL/GenBank/DDBJ databases">
        <title>Dechlorination kinetics govern the competition between two new strains of the genus Sulfurospirillum.</title>
        <authorList>
            <person name="Buttet G.F."/>
            <person name="Murray A.M."/>
            <person name="Goris T."/>
            <person name="Burion M."/>
            <person name="Lin B."/>
            <person name="Rolle M."/>
            <person name="Maillard J."/>
        </authorList>
    </citation>
    <scope>NUCLEOTIDE SEQUENCE [LARGE SCALE GENOMIC DNA]</scope>
    <source>
        <strain evidence="3">SL2-1</strain>
    </source>
</reference>
<dbReference type="PANTHER" id="PTHR35024">
    <property type="entry name" value="HYPOTHETICAL CYTOSOLIC PROTEIN"/>
    <property type="match status" value="1"/>
</dbReference>
<evidence type="ECO:0000256" key="1">
    <source>
        <dbReference type="ARBA" id="ARBA00044755"/>
    </source>
</evidence>
<evidence type="ECO:0000313" key="2">
    <source>
        <dbReference type="EMBL" id="ARU49238.1"/>
    </source>
</evidence>
<dbReference type="PANTHER" id="PTHR35024:SF4">
    <property type="entry name" value="POLYMER-FORMING CYTOSKELETAL PROTEIN"/>
    <property type="match status" value="1"/>
</dbReference>
<proteinExistence type="inferred from homology"/>